<dbReference type="PANTHER" id="PTHR47573">
    <property type="entry name" value="PROTEIN AF-9 HOMOLOG"/>
    <property type="match status" value="1"/>
</dbReference>
<evidence type="ECO:0000256" key="2">
    <source>
        <dbReference type="ARBA" id="ARBA00023015"/>
    </source>
</evidence>
<dbReference type="STRING" id="35722.A0A0B7N8X5"/>
<keyword evidence="2" id="KW-0805">Transcription regulation</keyword>
<evidence type="ECO:0000313" key="8">
    <source>
        <dbReference type="EMBL" id="CEP11865.1"/>
    </source>
</evidence>
<evidence type="ECO:0000256" key="1">
    <source>
        <dbReference type="ARBA" id="ARBA00022408"/>
    </source>
</evidence>
<dbReference type="OrthoDB" id="16041at2759"/>
<evidence type="ECO:0000256" key="3">
    <source>
        <dbReference type="ARBA" id="ARBA00023163"/>
    </source>
</evidence>
<evidence type="ECO:0000259" key="7">
    <source>
        <dbReference type="PROSITE" id="PS51037"/>
    </source>
</evidence>
<organism evidence="8 9">
    <name type="scientific">Parasitella parasitica</name>
    <dbReference type="NCBI Taxonomy" id="35722"/>
    <lineage>
        <taxon>Eukaryota</taxon>
        <taxon>Fungi</taxon>
        <taxon>Fungi incertae sedis</taxon>
        <taxon>Mucoromycota</taxon>
        <taxon>Mucoromycotina</taxon>
        <taxon>Mucoromycetes</taxon>
        <taxon>Mucorales</taxon>
        <taxon>Mucorineae</taxon>
        <taxon>Mucoraceae</taxon>
        <taxon>Parasitella</taxon>
    </lineage>
</organism>
<evidence type="ECO:0000256" key="4">
    <source>
        <dbReference type="ARBA" id="ARBA00023242"/>
    </source>
</evidence>
<keyword evidence="6" id="KW-0175">Coiled coil</keyword>
<dbReference type="CDD" id="cd16908">
    <property type="entry name" value="YEATS_Yaf9_like"/>
    <property type="match status" value="1"/>
</dbReference>
<dbReference type="Gene3D" id="2.60.40.1970">
    <property type="entry name" value="YEATS domain"/>
    <property type="match status" value="1"/>
</dbReference>
<dbReference type="InterPro" id="IPR055129">
    <property type="entry name" value="YEATS_dom"/>
</dbReference>
<dbReference type="InterPro" id="IPR005033">
    <property type="entry name" value="YEATS"/>
</dbReference>
<evidence type="ECO:0000313" key="9">
    <source>
        <dbReference type="Proteomes" id="UP000054107"/>
    </source>
</evidence>
<dbReference type="GO" id="GO:0006355">
    <property type="term" value="P:regulation of DNA-templated transcription"/>
    <property type="evidence" value="ECO:0007669"/>
    <property type="project" value="InterPro"/>
</dbReference>
<protein>
    <recommendedName>
        <fullName evidence="1">Protein AF-9 homolog</fullName>
    </recommendedName>
</protein>
<sequence>MSTGNKRIKGLSVSRPFYYGSIAYPLNGKKASDADHTHKWTVMVKGLDNEDLSYYIKKVVFKLHETYTNPIRSVEQPPFEVSETGWGEFEIMIKIHFHSIASEKPISLYHHLRLHPYEDDANGQPWPKDKPVMSLLYDELVFNEPTESLYQVFSDHNALSVNLPNRKSIKDSTLPLFSIQLEQEEIERLDNAQQEINSQISSLKQKMASFD</sequence>
<keyword evidence="4 5" id="KW-0539">Nucleus</keyword>
<dbReference type="Proteomes" id="UP000054107">
    <property type="component" value="Unassembled WGS sequence"/>
</dbReference>
<dbReference type="GO" id="GO:0000785">
    <property type="term" value="C:chromatin"/>
    <property type="evidence" value="ECO:0007669"/>
    <property type="project" value="UniProtKB-ARBA"/>
</dbReference>
<dbReference type="Pfam" id="PF03366">
    <property type="entry name" value="YEATS"/>
    <property type="match status" value="1"/>
</dbReference>
<gene>
    <name evidence="8" type="primary">PARPA_05757.1 scaffold 19604</name>
</gene>
<dbReference type="AlphaFoldDB" id="A0A0B7N8X5"/>
<keyword evidence="9" id="KW-1185">Reference proteome</keyword>
<accession>A0A0B7N8X5</accession>
<dbReference type="EMBL" id="LN726998">
    <property type="protein sequence ID" value="CEP11865.1"/>
    <property type="molecule type" value="Genomic_DNA"/>
</dbReference>
<feature type="coiled-coil region" evidence="6">
    <location>
        <begin position="179"/>
        <end position="206"/>
    </location>
</feature>
<proteinExistence type="predicted"/>
<feature type="domain" description="YEATS" evidence="7">
    <location>
        <begin position="7"/>
        <end position="156"/>
    </location>
</feature>
<dbReference type="GO" id="GO:0005634">
    <property type="term" value="C:nucleus"/>
    <property type="evidence" value="ECO:0007669"/>
    <property type="project" value="UniProtKB-SubCell"/>
</dbReference>
<dbReference type="PROSITE" id="PS51037">
    <property type="entry name" value="YEATS"/>
    <property type="match status" value="1"/>
</dbReference>
<dbReference type="InterPro" id="IPR038704">
    <property type="entry name" value="YEAST_sf"/>
</dbReference>
<dbReference type="PANTHER" id="PTHR47573:SF1">
    <property type="entry name" value="PROTEIN AF-9 HOMOLOG"/>
    <property type="match status" value="1"/>
</dbReference>
<comment type="subcellular location">
    <subcellularLocation>
        <location evidence="5">Nucleus</location>
    </subcellularLocation>
</comment>
<evidence type="ECO:0000256" key="6">
    <source>
        <dbReference type="SAM" id="Coils"/>
    </source>
</evidence>
<name>A0A0B7N8X5_9FUNG</name>
<reference evidence="8 9" key="1">
    <citation type="submission" date="2014-09" db="EMBL/GenBank/DDBJ databases">
        <authorList>
            <person name="Ellenberger Sabrina"/>
        </authorList>
    </citation>
    <scope>NUCLEOTIDE SEQUENCE [LARGE SCALE GENOMIC DNA]</scope>
    <source>
        <strain evidence="8 9">CBS 412.66</strain>
    </source>
</reference>
<evidence type="ECO:0000256" key="5">
    <source>
        <dbReference type="PROSITE-ProRule" id="PRU00376"/>
    </source>
</evidence>
<keyword evidence="3" id="KW-0804">Transcription</keyword>